<name>A0AAE1ABB1_9GAST</name>
<evidence type="ECO:0000256" key="1">
    <source>
        <dbReference type="SAM" id="MobiDB-lite"/>
    </source>
</evidence>
<protein>
    <submittedName>
        <fullName evidence="2">Uncharacterized protein</fullName>
    </submittedName>
</protein>
<sequence length="99" mass="11423">MGYKWRSSRETQCCQRLRCGNGPVYHALSVTRYNRDCLALGPPLSFVRRRHRIKPQGHGNKNLRIQPQGHENKNLDGYKSAVDSHQPFTLFRTSTENAI</sequence>
<dbReference type="Proteomes" id="UP001283361">
    <property type="component" value="Unassembled WGS sequence"/>
</dbReference>
<evidence type="ECO:0000313" key="3">
    <source>
        <dbReference type="Proteomes" id="UP001283361"/>
    </source>
</evidence>
<dbReference type="AlphaFoldDB" id="A0AAE1ABB1"/>
<evidence type="ECO:0000313" key="2">
    <source>
        <dbReference type="EMBL" id="KAK3784759.1"/>
    </source>
</evidence>
<comment type="caution">
    <text evidence="2">The sequence shown here is derived from an EMBL/GenBank/DDBJ whole genome shotgun (WGS) entry which is preliminary data.</text>
</comment>
<accession>A0AAE1ABB1</accession>
<proteinExistence type="predicted"/>
<reference evidence="2" key="1">
    <citation type="journal article" date="2023" name="G3 (Bethesda)">
        <title>A reference genome for the long-term kleptoplast-retaining sea slug Elysia crispata morphotype clarki.</title>
        <authorList>
            <person name="Eastman K.E."/>
            <person name="Pendleton A.L."/>
            <person name="Shaikh M.A."/>
            <person name="Suttiyut T."/>
            <person name="Ogas R."/>
            <person name="Tomko P."/>
            <person name="Gavelis G."/>
            <person name="Widhalm J.R."/>
            <person name="Wisecaver J.H."/>
        </authorList>
    </citation>
    <scope>NUCLEOTIDE SEQUENCE</scope>
    <source>
        <strain evidence="2">ECLA1</strain>
    </source>
</reference>
<feature type="region of interest" description="Disordered" evidence="1">
    <location>
        <begin position="54"/>
        <end position="80"/>
    </location>
</feature>
<organism evidence="2 3">
    <name type="scientific">Elysia crispata</name>
    <name type="common">lettuce slug</name>
    <dbReference type="NCBI Taxonomy" id="231223"/>
    <lineage>
        <taxon>Eukaryota</taxon>
        <taxon>Metazoa</taxon>
        <taxon>Spiralia</taxon>
        <taxon>Lophotrochozoa</taxon>
        <taxon>Mollusca</taxon>
        <taxon>Gastropoda</taxon>
        <taxon>Heterobranchia</taxon>
        <taxon>Euthyneura</taxon>
        <taxon>Panpulmonata</taxon>
        <taxon>Sacoglossa</taxon>
        <taxon>Placobranchoidea</taxon>
        <taxon>Plakobranchidae</taxon>
        <taxon>Elysia</taxon>
    </lineage>
</organism>
<keyword evidence="3" id="KW-1185">Reference proteome</keyword>
<dbReference type="EMBL" id="JAWDGP010002216">
    <property type="protein sequence ID" value="KAK3784759.1"/>
    <property type="molecule type" value="Genomic_DNA"/>
</dbReference>
<gene>
    <name evidence="2" type="ORF">RRG08_032212</name>
</gene>